<reference evidence="1" key="1">
    <citation type="submission" date="2019-09" db="EMBL/GenBank/DDBJ databases">
        <authorList>
            <person name="Rodrigo-Torres L."/>
            <person name="Arahal R. D."/>
            <person name="Lucena T."/>
        </authorList>
    </citation>
    <scope>NUCLEOTIDE SEQUENCE</scope>
    <source>
        <strain evidence="1">ISS653</strain>
    </source>
</reference>
<gene>
    <name evidence="1" type="ORF">FVB9532_01592</name>
</gene>
<dbReference type="Proteomes" id="UP000356253">
    <property type="component" value="Unassembled WGS sequence"/>
</dbReference>
<sequence>MKELKLIGFIICSLIIISCSTTKNIKQTSRDGSSYEKAIIAKSISEEYEYVKTVCSNCQFLGQALSYYNDRPYDILNLKKPNGEKVSYYFDISSFFGKGF</sequence>
<organism evidence="1 2">
    <name type="scientific">Mesonia oceanica</name>
    <dbReference type="NCBI Taxonomy" id="2687242"/>
    <lineage>
        <taxon>Bacteria</taxon>
        <taxon>Pseudomonadati</taxon>
        <taxon>Bacteroidota</taxon>
        <taxon>Flavobacteriia</taxon>
        <taxon>Flavobacteriales</taxon>
        <taxon>Flavobacteriaceae</taxon>
        <taxon>Mesonia</taxon>
    </lineage>
</organism>
<proteinExistence type="predicted"/>
<name>A0AC61Y8U4_9FLAO</name>
<evidence type="ECO:0000313" key="2">
    <source>
        <dbReference type="Proteomes" id="UP000356253"/>
    </source>
</evidence>
<dbReference type="EMBL" id="CABVMM010000005">
    <property type="protein sequence ID" value="VVV00323.1"/>
    <property type="molecule type" value="Genomic_DNA"/>
</dbReference>
<keyword evidence="2" id="KW-1185">Reference proteome</keyword>
<protein>
    <submittedName>
        <fullName evidence="1">Uncharacterized protein</fullName>
    </submittedName>
</protein>
<evidence type="ECO:0000313" key="1">
    <source>
        <dbReference type="EMBL" id="VVV00323.1"/>
    </source>
</evidence>
<comment type="caution">
    <text evidence="1">The sequence shown here is derived from an EMBL/GenBank/DDBJ whole genome shotgun (WGS) entry which is preliminary data.</text>
</comment>
<accession>A0AC61Y8U4</accession>